<reference evidence="5 8" key="1">
    <citation type="submission" date="2016-07" db="EMBL/GenBank/DDBJ databases">
        <title>Characterization of isolates of Eisenbergiella tayi derived from blood cultures, using whole genome sequencing.</title>
        <authorList>
            <person name="Burdz T."/>
            <person name="Wiebe D."/>
            <person name="Huynh C."/>
            <person name="Bernard K."/>
        </authorList>
    </citation>
    <scope>NUCLEOTIDE SEQUENCE [LARGE SCALE GENOMIC DNA]</scope>
    <source>
        <strain evidence="5 8">NML 110608</strain>
    </source>
</reference>
<name>A0A1E3A1B8_9FIRM</name>
<dbReference type="SMART" id="SM00345">
    <property type="entry name" value="HTH_GNTR"/>
    <property type="match status" value="1"/>
</dbReference>
<organism evidence="5 8">
    <name type="scientific">Eisenbergiella tayi</name>
    <dbReference type="NCBI Taxonomy" id="1432052"/>
    <lineage>
        <taxon>Bacteria</taxon>
        <taxon>Bacillati</taxon>
        <taxon>Bacillota</taxon>
        <taxon>Clostridia</taxon>
        <taxon>Lachnospirales</taxon>
        <taxon>Lachnospiraceae</taxon>
        <taxon>Eisenbergiella</taxon>
    </lineage>
</organism>
<gene>
    <name evidence="5" type="primary">araR_7</name>
    <name evidence="6" type="ORF">BEI59_08755</name>
    <name evidence="5" type="ORF">BEI61_05704</name>
    <name evidence="7" type="ORF">BEI63_14995</name>
</gene>
<comment type="caution">
    <text evidence="5">The sequence shown here is derived from an EMBL/GenBank/DDBJ whole genome shotgun (WGS) entry which is preliminary data.</text>
</comment>
<dbReference type="Pfam" id="PF13377">
    <property type="entry name" value="Peripla_BP_3"/>
    <property type="match status" value="1"/>
</dbReference>
<dbReference type="GO" id="GO:0003700">
    <property type="term" value="F:DNA-binding transcription factor activity"/>
    <property type="evidence" value="ECO:0007669"/>
    <property type="project" value="InterPro"/>
</dbReference>
<dbReference type="PANTHER" id="PTHR30146:SF150">
    <property type="entry name" value="ARABINOSE METABOLISM TRANSCRIPTIONAL REPRESSOR"/>
    <property type="match status" value="1"/>
</dbReference>
<dbReference type="EMBL" id="MEHD01000024">
    <property type="protein sequence ID" value="ODR55538.1"/>
    <property type="molecule type" value="Genomic_DNA"/>
</dbReference>
<dbReference type="GO" id="GO:0000976">
    <property type="term" value="F:transcription cis-regulatory region binding"/>
    <property type="evidence" value="ECO:0007669"/>
    <property type="project" value="TreeGrafter"/>
</dbReference>
<evidence type="ECO:0000256" key="3">
    <source>
        <dbReference type="ARBA" id="ARBA00023163"/>
    </source>
</evidence>
<keyword evidence="10" id="KW-1185">Reference proteome</keyword>
<dbReference type="EMBL" id="MEHA01000005">
    <property type="protein sequence ID" value="ODR52947.1"/>
    <property type="molecule type" value="Genomic_DNA"/>
</dbReference>
<dbReference type="Proteomes" id="UP000094271">
    <property type="component" value="Unassembled WGS sequence"/>
</dbReference>
<protein>
    <submittedName>
        <fullName evidence="5">Arabinose metabolism transcriptional repressor</fullName>
    </submittedName>
    <submittedName>
        <fullName evidence="6">GntR family transcriptional regulator</fullName>
    </submittedName>
</protein>
<reference evidence="6 9" key="3">
    <citation type="submission" date="2016-08" db="EMBL/GenBank/DDBJ databases">
        <authorList>
            <person name="Seilhamer J.J."/>
        </authorList>
    </citation>
    <scope>NUCLEOTIDE SEQUENCE [LARGE SCALE GENOMIC DNA]</scope>
    <source>
        <strain evidence="6 9">NML150140-1</strain>
    </source>
</reference>
<evidence type="ECO:0000313" key="10">
    <source>
        <dbReference type="Proteomes" id="UP000094869"/>
    </source>
</evidence>
<dbReference type="PRINTS" id="PR00035">
    <property type="entry name" value="HTHGNTR"/>
</dbReference>
<dbReference type="EMBL" id="MCGH01000004">
    <property type="protein sequence ID" value="ODM02542.1"/>
    <property type="molecule type" value="Genomic_DNA"/>
</dbReference>
<dbReference type="InterPro" id="IPR000524">
    <property type="entry name" value="Tscrpt_reg_HTH_GntR"/>
</dbReference>
<dbReference type="Proteomes" id="UP000094869">
    <property type="component" value="Unassembled WGS sequence"/>
</dbReference>
<evidence type="ECO:0000313" key="5">
    <source>
        <dbReference type="EMBL" id="ODM02542.1"/>
    </source>
</evidence>
<dbReference type="PANTHER" id="PTHR30146">
    <property type="entry name" value="LACI-RELATED TRANSCRIPTIONAL REPRESSOR"/>
    <property type="match status" value="1"/>
</dbReference>
<dbReference type="Pfam" id="PF00392">
    <property type="entry name" value="GntR"/>
    <property type="match status" value="1"/>
</dbReference>
<dbReference type="CDD" id="cd07377">
    <property type="entry name" value="WHTH_GntR"/>
    <property type="match status" value="1"/>
</dbReference>
<dbReference type="Gene3D" id="3.40.50.2300">
    <property type="match status" value="2"/>
</dbReference>
<evidence type="ECO:0000313" key="6">
    <source>
        <dbReference type="EMBL" id="ODR52947.1"/>
    </source>
</evidence>
<dbReference type="InterPro" id="IPR036388">
    <property type="entry name" value="WH-like_DNA-bd_sf"/>
</dbReference>
<dbReference type="InterPro" id="IPR036390">
    <property type="entry name" value="WH_DNA-bd_sf"/>
</dbReference>
<dbReference type="AlphaFoldDB" id="A0A1E3A1B8"/>
<dbReference type="SUPFAM" id="SSF53822">
    <property type="entry name" value="Periplasmic binding protein-like I"/>
    <property type="match status" value="1"/>
</dbReference>
<keyword evidence="2" id="KW-0238">DNA-binding</keyword>
<dbReference type="Proteomes" id="UP000094067">
    <property type="component" value="Unassembled WGS sequence"/>
</dbReference>
<dbReference type="PROSITE" id="PS50949">
    <property type="entry name" value="HTH_GNTR"/>
    <property type="match status" value="1"/>
</dbReference>
<keyword evidence="3" id="KW-0804">Transcription</keyword>
<evidence type="ECO:0000256" key="1">
    <source>
        <dbReference type="ARBA" id="ARBA00023015"/>
    </source>
</evidence>
<evidence type="ECO:0000256" key="2">
    <source>
        <dbReference type="ARBA" id="ARBA00023125"/>
    </source>
</evidence>
<reference evidence="7 10" key="2">
    <citation type="submission" date="2016-08" db="EMBL/GenBank/DDBJ databases">
        <title>Characterization of Isolates of Eisenbergiella tayi Derived from Blood Cultures, Using Whole Genome Sequencing.</title>
        <authorList>
            <person name="Bernier A.-M."/>
            <person name="Burdz T."/>
            <person name="Wiebe D."/>
            <person name="Bernard K."/>
        </authorList>
    </citation>
    <scope>NUCLEOTIDE SEQUENCE [LARGE SCALE GENOMIC DNA]</scope>
    <source>
        <strain evidence="7 10">NML120146</strain>
    </source>
</reference>
<dbReference type="InterPro" id="IPR033532">
    <property type="entry name" value="AraR_ligand_bind_dom"/>
</dbReference>
<dbReference type="RefSeq" id="WP_069155043.1">
    <property type="nucleotide sequence ID" value="NZ_DBFYTW010000275.1"/>
</dbReference>
<keyword evidence="1" id="KW-0805">Transcription regulation</keyword>
<evidence type="ECO:0000313" key="7">
    <source>
        <dbReference type="EMBL" id="ODR55538.1"/>
    </source>
</evidence>
<dbReference type="CDD" id="cd01541">
    <property type="entry name" value="PBP1_AraR"/>
    <property type="match status" value="1"/>
</dbReference>
<dbReference type="InterPro" id="IPR046335">
    <property type="entry name" value="LacI/GalR-like_sensor"/>
</dbReference>
<evidence type="ECO:0000313" key="8">
    <source>
        <dbReference type="Proteomes" id="UP000094067"/>
    </source>
</evidence>
<dbReference type="SUPFAM" id="SSF46785">
    <property type="entry name" value="Winged helix' DNA-binding domain"/>
    <property type="match status" value="1"/>
</dbReference>
<dbReference type="InterPro" id="IPR028082">
    <property type="entry name" value="Peripla_BP_I"/>
</dbReference>
<sequence>MERKPKYKEVVDWVKERLEKKELSPGDKLNSENELCELFGLSRQTVRHAIGVLEEEGIVARRQGSGTYISDNRMANLENKTRVAVVTTYVDSYIFPRTIQGIENTLFERGYSVQIAFTNNQLERERTILEDITARDDVAGIIMEATKSGLPNPNLPLLQKLMERKIPILFINSFYPGLPLPHVTLSDRLAAEMAVEYLIHAGHRKVGALLKFDDGQGHLRYAGYLDTCRKAGIPAGDSGIVWLDTEGEQHLHDYRERILRNFKECTAVFCYNDKIAFQLEVLLKEEGIRVPEDISLISIDDSELAELAETRLTSVHHPTDKLGARAAENLLAVMKNRNFDGNYEFVTEIVERDSVRSLNRV</sequence>
<dbReference type="Gene3D" id="1.10.10.10">
    <property type="entry name" value="Winged helix-like DNA-binding domain superfamily/Winged helix DNA-binding domain"/>
    <property type="match status" value="1"/>
</dbReference>
<accession>A0A1E3A1B8</accession>
<evidence type="ECO:0000259" key="4">
    <source>
        <dbReference type="PROSITE" id="PS50949"/>
    </source>
</evidence>
<dbReference type="PATRIC" id="fig|1432052.4.peg.6338"/>
<proteinExistence type="predicted"/>
<feature type="domain" description="HTH gntR-type" evidence="4">
    <location>
        <begin position="4"/>
        <end position="72"/>
    </location>
</feature>
<evidence type="ECO:0000313" key="9">
    <source>
        <dbReference type="Proteomes" id="UP000094271"/>
    </source>
</evidence>
<dbReference type="OrthoDB" id="9813468at2"/>